<dbReference type="InterPro" id="IPR036263">
    <property type="entry name" value="Chorismate_II_sf"/>
</dbReference>
<sequence length="102" mass="11647">MDMAKGDTIMQCSSLEEVRSNIDRIDNEIIKLIAERGNYVIQASKFKKNEAGVKAPDRVEAVIAKVRKKAEEYGADADMVEALYREMISRFVNMELQEFSKK</sequence>
<protein>
    <submittedName>
        <fullName evidence="3">Chorismate mutase related enzyme</fullName>
    </submittedName>
</protein>
<feature type="domain" description="Chorismate mutase" evidence="2">
    <location>
        <begin position="9"/>
        <end position="99"/>
    </location>
</feature>
<evidence type="ECO:0000259" key="2">
    <source>
        <dbReference type="PROSITE" id="PS51168"/>
    </source>
</evidence>
<dbReference type="Proteomes" id="UP000004968">
    <property type="component" value="Unassembled WGS sequence"/>
</dbReference>
<dbReference type="PROSITE" id="PS51168">
    <property type="entry name" value="CHORISMATE_MUT_2"/>
    <property type="match status" value="1"/>
</dbReference>
<dbReference type="SUPFAM" id="SSF48600">
    <property type="entry name" value="Chorismate mutase II"/>
    <property type="match status" value="1"/>
</dbReference>
<name>D3AMF2_9FIRM</name>
<proteinExistence type="predicted"/>
<dbReference type="HOGENOM" id="CLU_131518_2_2_9"/>
<dbReference type="AlphaFoldDB" id="D3AMF2"/>
<dbReference type="PANTHER" id="PTHR38041">
    <property type="entry name" value="CHORISMATE MUTASE"/>
    <property type="match status" value="1"/>
</dbReference>
<dbReference type="Pfam" id="PF01817">
    <property type="entry name" value="CM_2"/>
    <property type="match status" value="1"/>
</dbReference>
<dbReference type="InterPro" id="IPR051331">
    <property type="entry name" value="Chorismate_mutase-related"/>
</dbReference>
<dbReference type="SMART" id="SM00830">
    <property type="entry name" value="CM_2"/>
    <property type="match status" value="1"/>
</dbReference>
<evidence type="ECO:0000313" key="4">
    <source>
        <dbReference type="Proteomes" id="UP000004968"/>
    </source>
</evidence>
<organism evidence="3 4">
    <name type="scientific">Hungatella hathewayi DSM 13479</name>
    <dbReference type="NCBI Taxonomy" id="566550"/>
    <lineage>
        <taxon>Bacteria</taxon>
        <taxon>Bacillati</taxon>
        <taxon>Bacillota</taxon>
        <taxon>Clostridia</taxon>
        <taxon>Lachnospirales</taxon>
        <taxon>Lachnospiraceae</taxon>
        <taxon>Hungatella</taxon>
    </lineage>
</organism>
<dbReference type="PANTHER" id="PTHR38041:SF1">
    <property type="entry name" value="CHORISMATE MUTASE"/>
    <property type="match status" value="1"/>
</dbReference>
<dbReference type="GO" id="GO:0004106">
    <property type="term" value="F:chorismate mutase activity"/>
    <property type="evidence" value="ECO:0007669"/>
    <property type="project" value="InterPro"/>
</dbReference>
<evidence type="ECO:0000256" key="1">
    <source>
        <dbReference type="ARBA" id="ARBA00023235"/>
    </source>
</evidence>
<gene>
    <name evidence="3" type="ORF">CLOSTHATH_04802</name>
</gene>
<accession>D3AMF2</accession>
<reference evidence="3 4" key="1">
    <citation type="submission" date="2010-01" db="EMBL/GenBank/DDBJ databases">
        <authorList>
            <person name="Weinstock G."/>
            <person name="Sodergren E."/>
            <person name="Clifton S."/>
            <person name="Fulton L."/>
            <person name="Fulton B."/>
            <person name="Courtney L."/>
            <person name="Fronick C."/>
            <person name="Harrison M."/>
            <person name="Strong C."/>
            <person name="Farmer C."/>
            <person name="Delahaunty K."/>
            <person name="Markovic C."/>
            <person name="Hall O."/>
            <person name="Minx P."/>
            <person name="Tomlinson C."/>
            <person name="Mitreva M."/>
            <person name="Nelson J."/>
            <person name="Hou S."/>
            <person name="Wollam A."/>
            <person name="Pepin K.H."/>
            <person name="Johnson M."/>
            <person name="Bhonagiri V."/>
            <person name="Nash W.E."/>
            <person name="Warren W."/>
            <person name="Chinwalla A."/>
            <person name="Mardis E.R."/>
            <person name="Wilson R.K."/>
        </authorList>
    </citation>
    <scope>NUCLEOTIDE SEQUENCE [LARGE SCALE GENOMIC DNA]</scope>
    <source>
        <strain evidence="3 4">DSM 13479</strain>
    </source>
</reference>
<comment type="caution">
    <text evidence="3">The sequence shown here is derived from an EMBL/GenBank/DDBJ whole genome shotgun (WGS) entry which is preliminary data.</text>
</comment>
<dbReference type="InterPro" id="IPR036979">
    <property type="entry name" value="CM_dom_sf"/>
</dbReference>
<dbReference type="GO" id="GO:0009697">
    <property type="term" value="P:salicylic acid biosynthetic process"/>
    <property type="evidence" value="ECO:0007669"/>
    <property type="project" value="TreeGrafter"/>
</dbReference>
<dbReference type="InterPro" id="IPR002701">
    <property type="entry name" value="CM_II_prokaryot"/>
</dbReference>
<dbReference type="GO" id="GO:0046417">
    <property type="term" value="P:chorismate metabolic process"/>
    <property type="evidence" value="ECO:0007669"/>
    <property type="project" value="InterPro"/>
</dbReference>
<evidence type="ECO:0000313" key="3">
    <source>
        <dbReference type="EMBL" id="EFC97002.1"/>
    </source>
</evidence>
<keyword evidence="1" id="KW-0413">Isomerase</keyword>
<dbReference type="EMBL" id="ACIO01000455">
    <property type="protein sequence ID" value="EFC97002.1"/>
    <property type="molecule type" value="Genomic_DNA"/>
</dbReference>
<dbReference type="Gene3D" id="1.20.59.10">
    <property type="entry name" value="Chorismate mutase"/>
    <property type="match status" value="1"/>
</dbReference>